<proteinExistence type="predicted"/>
<evidence type="ECO:0000313" key="3">
    <source>
        <dbReference type="Proteomes" id="UP000185151"/>
    </source>
</evidence>
<keyword evidence="1" id="KW-1133">Transmembrane helix</keyword>
<dbReference type="OrthoDB" id="9114244at2"/>
<evidence type="ECO:0000256" key="1">
    <source>
        <dbReference type="SAM" id="Phobius"/>
    </source>
</evidence>
<gene>
    <name evidence="2" type="ORF">SAMN05444165_5793</name>
</gene>
<dbReference type="EMBL" id="FSRU01000002">
    <property type="protein sequence ID" value="SIO63289.1"/>
    <property type="molecule type" value="Genomic_DNA"/>
</dbReference>
<evidence type="ECO:0000313" key="2">
    <source>
        <dbReference type="EMBL" id="SIO63289.1"/>
    </source>
</evidence>
<sequence length="86" mass="9382">MNSDMQKPVVNRDVAGWRGFVSGEGLQWVVGIANMLLILGLFVLAVAKAPSSVRSNNARCLQQVANEEHVSLEAFFQNPVEQDALV</sequence>
<dbReference type="RefSeq" id="WP_074300715.1">
    <property type="nucleotide sequence ID" value="NZ_FSRU01000002.1"/>
</dbReference>
<name>A0A1N6L3A8_9BURK</name>
<feature type="transmembrane region" description="Helical" evidence="1">
    <location>
        <begin position="26"/>
        <end position="47"/>
    </location>
</feature>
<keyword evidence="3" id="KW-1185">Reference proteome</keyword>
<protein>
    <submittedName>
        <fullName evidence="2">Uncharacterized protein</fullName>
    </submittedName>
</protein>
<keyword evidence="1" id="KW-0472">Membrane</keyword>
<dbReference type="AlphaFoldDB" id="A0A1N6L3A8"/>
<keyword evidence="1" id="KW-0812">Transmembrane</keyword>
<organism evidence="2 3">
    <name type="scientific">Paraburkholderia phenazinium</name>
    <dbReference type="NCBI Taxonomy" id="60549"/>
    <lineage>
        <taxon>Bacteria</taxon>
        <taxon>Pseudomonadati</taxon>
        <taxon>Pseudomonadota</taxon>
        <taxon>Betaproteobacteria</taxon>
        <taxon>Burkholderiales</taxon>
        <taxon>Burkholderiaceae</taxon>
        <taxon>Paraburkholderia</taxon>
    </lineage>
</organism>
<accession>A0A1N6L3A8</accession>
<dbReference type="Proteomes" id="UP000185151">
    <property type="component" value="Unassembled WGS sequence"/>
</dbReference>
<reference evidence="2 3" key="1">
    <citation type="submission" date="2016-11" db="EMBL/GenBank/DDBJ databases">
        <authorList>
            <person name="Jaros S."/>
            <person name="Januszkiewicz K."/>
            <person name="Wedrychowicz H."/>
        </authorList>
    </citation>
    <scope>NUCLEOTIDE SEQUENCE [LARGE SCALE GENOMIC DNA]</scope>
    <source>
        <strain evidence="2 3">GAS95</strain>
    </source>
</reference>